<dbReference type="PANTHER" id="PTHR33240">
    <property type="entry name" value="OS08G0508500 PROTEIN"/>
    <property type="match status" value="1"/>
</dbReference>
<dbReference type="EMBL" id="JACGWN010000008">
    <property type="protein sequence ID" value="KAL0440260.1"/>
    <property type="molecule type" value="Genomic_DNA"/>
</dbReference>
<accession>A0AAW2WEN5</accession>
<evidence type="ECO:0000313" key="1">
    <source>
        <dbReference type="EMBL" id="KAL0440260.1"/>
    </source>
</evidence>
<dbReference type="CDD" id="cd00303">
    <property type="entry name" value="retropepsin_like"/>
    <property type="match status" value="1"/>
</dbReference>
<name>A0AAW2WEN5_9LAMI</name>
<dbReference type="AlphaFoldDB" id="A0AAW2WEN5"/>
<comment type="caution">
    <text evidence="1">The sequence shown here is derived from an EMBL/GenBank/DDBJ whole genome shotgun (WGS) entry which is preliminary data.</text>
</comment>
<reference evidence="1" key="2">
    <citation type="journal article" date="2024" name="Plant">
        <title>Genomic evolution and insights into agronomic trait innovations of Sesamum species.</title>
        <authorList>
            <person name="Miao H."/>
            <person name="Wang L."/>
            <person name="Qu L."/>
            <person name="Liu H."/>
            <person name="Sun Y."/>
            <person name="Le M."/>
            <person name="Wang Q."/>
            <person name="Wei S."/>
            <person name="Zheng Y."/>
            <person name="Lin W."/>
            <person name="Duan Y."/>
            <person name="Cao H."/>
            <person name="Xiong S."/>
            <person name="Wang X."/>
            <person name="Wei L."/>
            <person name="Li C."/>
            <person name="Ma Q."/>
            <person name="Ju M."/>
            <person name="Zhao R."/>
            <person name="Li G."/>
            <person name="Mu C."/>
            <person name="Tian Q."/>
            <person name="Mei H."/>
            <person name="Zhang T."/>
            <person name="Gao T."/>
            <person name="Zhang H."/>
        </authorList>
    </citation>
    <scope>NUCLEOTIDE SEQUENCE</scope>
    <source>
        <strain evidence="1">KEN1</strain>
    </source>
</reference>
<proteinExistence type="predicted"/>
<reference evidence="1" key="1">
    <citation type="submission" date="2020-06" db="EMBL/GenBank/DDBJ databases">
        <authorList>
            <person name="Li T."/>
            <person name="Hu X."/>
            <person name="Zhang T."/>
            <person name="Song X."/>
            <person name="Zhang H."/>
            <person name="Dai N."/>
            <person name="Sheng W."/>
            <person name="Hou X."/>
            <person name="Wei L."/>
        </authorList>
    </citation>
    <scope>NUCLEOTIDE SEQUENCE</scope>
    <source>
        <strain evidence="1">KEN1</strain>
        <tissue evidence="1">Leaf</tissue>
    </source>
</reference>
<sequence length="166" mass="18860">MVIKMDFANFMVHKVLVDNGSFVDILFMEVLRKMEIGITSVRPVCTQLIGFGGSEVIPLETIDLPVSIGKELKRKTMMIKFLVVETPLAYNVILGRPGLNLFKVVVSTFHLKIKFATMHGIGELKCDQKKVSRCYNLSVKKQTEGKRDIQKQFGSVQQNVWKKIKK</sequence>
<gene>
    <name evidence="1" type="ORF">Slati_2509000</name>
</gene>
<dbReference type="PANTHER" id="PTHR33240:SF17">
    <property type="entry name" value="EUKARYOTIC PEPTIDE CHAIN RELEASE FACTOR GTP-BINDING SUBUNIT-LIKE"/>
    <property type="match status" value="1"/>
</dbReference>
<protein>
    <submittedName>
        <fullName evidence="1">Uncharacterized protein</fullName>
    </submittedName>
</protein>
<dbReference type="InterPro" id="IPR021109">
    <property type="entry name" value="Peptidase_aspartic_dom_sf"/>
</dbReference>
<organism evidence="1">
    <name type="scientific">Sesamum latifolium</name>
    <dbReference type="NCBI Taxonomy" id="2727402"/>
    <lineage>
        <taxon>Eukaryota</taxon>
        <taxon>Viridiplantae</taxon>
        <taxon>Streptophyta</taxon>
        <taxon>Embryophyta</taxon>
        <taxon>Tracheophyta</taxon>
        <taxon>Spermatophyta</taxon>
        <taxon>Magnoliopsida</taxon>
        <taxon>eudicotyledons</taxon>
        <taxon>Gunneridae</taxon>
        <taxon>Pentapetalae</taxon>
        <taxon>asterids</taxon>
        <taxon>lamiids</taxon>
        <taxon>Lamiales</taxon>
        <taxon>Pedaliaceae</taxon>
        <taxon>Sesamum</taxon>
    </lineage>
</organism>
<dbReference type="Gene3D" id="2.40.70.10">
    <property type="entry name" value="Acid Proteases"/>
    <property type="match status" value="1"/>
</dbReference>